<sequence length="265" mass="29078">MAFRRAALLLGIAALRAGGSEVPSLDKVQAALSRVKFHPVVKLPPPGQYRIRDFSAGPDGNDFVGAADLQDRGLKAFLQGVLKWRKKKGYDVGKYNERRPGMYSTDLFLSGEANIDGYTGVRDIHMGVDIGGPLGTAGYAPDDGFIKYFGYNEAHGDYGHVIVTEHRYTVPGTQESFPVYMLFGHLSKESLHFKYQGKAVKAGDVIGWFGPPSENGGWPEHVHFQLSLVEPSTHDMPGTVSRAQLPDALRTFPDPRLVLGSVYRD</sequence>
<organism evidence="3">
    <name type="scientific">Pinguiococcus pyrenoidosus</name>
    <dbReference type="NCBI Taxonomy" id="172671"/>
    <lineage>
        <taxon>Eukaryota</taxon>
        <taxon>Sar</taxon>
        <taxon>Stramenopiles</taxon>
        <taxon>Ochrophyta</taxon>
        <taxon>Pinguiophyceae</taxon>
        <taxon>Pinguiochrysidales</taxon>
        <taxon>Pinguiochrysidaceae</taxon>
        <taxon>Pinguiococcus</taxon>
    </lineage>
</organism>
<dbReference type="AlphaFoldDB" id="A0A7R9U954"/>
<feature type="chain" id="PRO_5031378760" description="M23ase beta-sheet core domain-containing protein" evidence="1">
    <location>
        <begin position="20"/>
        <end position="265"/>
    </location>
</feature>
<evidence type="ECO:0000259" key="2">
    <source>
        <dbReference type="Pfam" id="PF01551"/>
    </source>
</evidence>
<protein>
    <recommendedName>
        <fullName evidence="2">M23ase beta-sheet core domain-containing protein</fullName>
    </recommendedName>
</protein>
<feature type="signal peptide" evidence="1">
    <location>
        <begin position="1"/>
        <end position="19"/>
    </location>
</feature>
<dbReference type="Gene3D" id="2.70.70.10">
    <property type="entry name" value="Glucose Permease (Domain IIA)"/>
    <property type="match status" value="1"/>
</dbReference>
<feature type="domain" description="M23ase beta-sheet core" evidence="2">
    <location>
        <begin position="124"/>
        <end position="227"/>
    </location>
</feature>
<dbReference type="InterPro" id="IPR011055">
    <property type="entry name" value="Dup_hybrid_motif"/>
</dbReference>
<evidence type="ECO:0000313" key="3">
    <source>
        <dbReference type="EMBL" id="CAD8258849.1"/>
    </source>
</evidence>
<dbReference type="GO" id="GO:0004222">
    <property type="term" value="F:metalloendopeptidase activity"/>
    <property type="evidence" value="ECO:0007669"/>
    <property type="project" value="TreeGrafter"/>
</dbReference>
<accession>A0A7R9U954</accession>
<dbReference type="SUPFAM" id="SSF51261">
    <property type="entry name" value="Duplicated hybrid motif"/>
    <property type="match status" value="1"/>
</dbReference>
<reference evidence="3" key="1">
    <citation type="submission" date="2021-01" db="EMBL/GenBank/DDBJ databases">
        <authorList>
            <person name="Corre E."/>
            <person name="Pelletier E."/>
            <person name="Niang G."/>
            <person name="Scheremetjew M."/>
            <person name="Finn R."/>
            <person name="Kale V."/>
            <person name="Holt S."/>
            <person name="Cochrane G."/>
            <person name="Meng A."/>
            <person name="Brown T."/>
            <person name="Cohen L."/>
        </authorList>
    </citation>
    <scope>NUCLEOTIDE SEQUENCE</scope>
    <source>
        <strain evidence="3">CCMP2078</strain>
    </source>
</reference>
<dbReference type="InterPro" id="IPR016047">
    <property type="entry name" value="M23ase_b-sheet_dom"/>
</dbReference>
<dbReference type="InterPro" id="IPR050570">
    <property type="entry name" value="Cell_wall_metabolism_enzyme"/>
</dbReference>
<dbReference type="EMBL" id="HBEA01010897">
    <property type="protein sequence ID" value="CAD8258849.1"/>
    <property type="molecule type" value="Transcribed_RNA"/>
</dbReference>
<proteinExistence type="predicted"/>
<keyword evidence="1" id="KW-0732">Signal</keyword>
<evidence type="ECO:0000256" key="1">
    <source>
        <dbReference type="SAM" id="SignalP"/>
    </source>
</evidence>
<gene>
    <name evidence="3" type="ORF">PPYR1160_LOCUS8350</name>
</gene>
<dbReference type="PANTHER" id="PTHR21666:SF270">
    <property type="entry name" value="MUREIN HYDROLASE ACTIVATOR ENVC"/>
    <property type="match status" value="1"/>
</dbReference>
<dbReference type="CDD" id="cd12797">
    <property type="entry name" value="M23_peptidase"/>
    <property type="match status" value="1"/>
</dbReference>
<name>A0A7R9U954_9STRA</name>
<dbReference type="PANTHER" id="PTHR21666">
    <property type="entry name" value="PEPTIDASE-RELATED"/>
    <property type="match status" value="1"/>
</dbReference>
<dbReference type="Pfam" id="PF01551">
    <property type="entry name" value="Peptidase_M23"/>
    <property type="match status" value="1"/>
</dbReference>